<name>A0A643CKR1_ANAMA</name>
<gene>
    <name evidence="1" type="ORF">FY207_04590</name>
</gene>
<sequence length="65" mass="7251">MLDGKCMLGRSRTFWRNTQCPEVRDRECLFGDGSNERDASWRRVSKSLHGGVAIVPAANVQGATR</sequence>
<protein>
    <submittedName>
        <fullName evidence="1">Uncharacterized protein</fullName>
    </submittedName>
</protein>
<dbReference type="RefSeq" id="WP_023386827.1">
    <property type="nucleotide sequence ID" value="NZ_CP023730.1"/>
</dbReference>
<organism evidence="1">
    <name type="scientific">Anaplasma marginale</name>
    <dbReference type="NCBI Taxonomy" id="770"/>
    <lineage>
        <taxon>Bacteria</taxon>
        <taxon>Pseudomonadati</taxon>
        <taxon>Pseudomonadota</taxon>
        <taxon>Alphaproteobacteria</taxon>
        <taxon>Rickettsiales</taxon>
        <taxon>Anaplasmataceae</taxon>
        <taxon>Anaplasma</taxon>
    </lineage>
</organism>
<accession>A0A643CKR1</accession>
<dbReference type="EMBL" id="VTCY01000016">
    <property type="protein sequence ID" value="KAB0451098.1"/>
    <property type="molecule type" value="Genomic_DNA"/>
</dbReference>
<evidence type="ECO:0000313" key="1">
    <source>
        <dbReference type="EMBL" id="KAB0451098.1"/>
    </source>
</evidence>
<proteinExistence type="predicted"/>
<comment type="caution">
    <text evidence="1">The sequence shown here is derived from an EMBL/GenBank/DDBJ whole genome shotgun (WGS) entry which is preliminary data.</text>
</comment>
<dbReference type="AlphaFoldDB" id="A0A643CKR1"/>
<reference evidence="1" key="1">
    <citation type="submission" date="2019-08" db="EMBL/GenBank/DDBJ databases">
        <authorList>
            <person name="Amaro Estrada I."/>
            <person name="Quiroz Castaneda R.E."/>
            <person name="Martinez Ocampo F."/>
            <person name="Rodriguez Camarillo S.D."/>
        </authorList>
    </citation>
    <scope>NUCLEOTIDE SEQUENCE</scope>
    <source>
        <strain evidence="1">MEX-30-184-02</strain>
    </source>
</reference>